<gene>
    <name evidence="2" type="ORF">MAXJ12_23797</name>
</gene>
<dbReference type="Gene3D" id="3.30.559.30">
    <property type="entry name" value="Nonribosomal peptide synthetase, condensation domain"/>
    <property type="match status" value="1"/>
</dbReference>
<evidence type="ECO:0000256" key="1">
    <source>
        <dbReference type="SAM" id="MobiDB-lite"/>
    </source>
</evidence>
<dbReference type="SUPFAM" id="SSF52777">
    <property type="entry name" value="CoA-dependent acyltransferases"/>
    <property type="match status" value="1"/>
</dbReference>
<sequence>MKFTDIPSLGLSPGGLTVWRACATHMSDTTWAAGLGRASHVQEAHITYALEAAREGPLPPSWLGCAFDLPAELDAGAFATALRGRTNRHETLRSQLTLSPRPTPGGRLQRMTLPAGAVSIHPSAVGDFTDGRKLARYLEELFDSEAGPLGWPGYILATISRPEATTVCVAADHALTDGYSVLLTAYEIHTLYAAGLAAANGKPAPVLLPPTASYLDFAEAERTAAEALTADHESIVHWRQFLTEAGGRLPEFPVPVSDVSGSPAAQPGGYTELLDASTAHAFDRVCRAAGGDAFCGLLACLAKVGHEITGSGEFRTLAPSTPGRVPRSPPSAGT</sequence>
<evidence type="ECO:0000313" key="3">
    <source>
        <dbReference type="Proteomes" id="UP000003250"/>
    </source>
</evidence>
<dbReference type="Proteomes" id="UP000003250">
    <property type="component" value="Unassembled WGS sequence"/>
</dbReference>
<accession>H0HX40</accession>
<keyword evidence="3" id="KW-1185">Reference proteome</keyword>
<dbReference type="EMBL" id="AHAM01000204">
    <property type="protein sequence ID" value="EHK54637.1"/>
    <property type="molecule type" value="Genomic_DNA"/>
</dbReference>
<dbReference type="InterPro" id="IPR023213">
    <property type="entry name" value="CAT-like_dom_sf"/>
</dbReference>
<feature type="region of interest" description="Disordered" evidence="1">
    <location>
        <begin position="315"/>
        <end position="334"/>
    </location>
</feature>
<organism evidence="2 3">
    <name type="scientific">Mesorhizobium alhagi CCNWXJ12-2</name>
    <dbReference type="NCBI Taxonomy" id="1107882"/>
    <lineage>
        <taxon>Bacteria</taxon>
        <taxon>Pseudomonadati</taxon>
        <taxon>Pseudomonadota</taxon>
        <taxon>Alphaproteobacteria</taxon>
        <taxon>Hyphomicrobiales</taxon>
        <taxon>Phyllobacteriaceae</taxon>
        <taxon>Allomesorhizobium</taxon>
    </lineage>
</organism>
<dbReference type="Gene3D" id="3.30.559.10">
    <property type="entry name" value="Chloramphenicol acetyltransferase-like domain"/>
    <property type="match status" value="1"/>
</dbReference>
<dbReference type="PATRIC" id="fig|1107882.3.peg.4622"/>
<reference evidence="2 3" key="1">
    <citation type="journal article" date="2012" name="J. Bacteriol.">
        <title>Draft Genome Sequence of Mesorhizobium alhagi CCNWXJ12-2T, a Novel Salt-Resistant Species Isolated from the Desert of Northwestern China.</title>
        <authorList>
            <person name="Zhou M."/>
            <person name="Chen W."/>
            <person name="Chen H."/>
            <person name="Wei G."/>
        </authorList>
    </citation>
    <scope>NUCLEOTIDE SEQUENCE [LARGE SCALE GENOMIC DNA]</scope>
    <source>
        <strain evidence="2 3">CCNWXJ12-2</strain>
    </source>
</reference>
<evidence type="ECO:0008006" key="4">
    <source>
        <dbReference type="Google" id="ProtNLM"/>
    </source>
</evidence>
<protein>
    <recommendedName>
        <fullName evidence="4">Condensation domain-containing protein</fullName>
    </recommendedName>
</protein>
<dbReference type="AlphaFoldDB" id="H0HX40"/>
<evidence type="ECO:0000313" key="2">
    <source>
        <dbReference type="EMBL" id="EHK54637.1"/>
    </source>
</evidence>
<name>H0HX40_9HYPH</name>
<proteinExistence type="predicted"/>